<dbReference type="PROSITE" id="PS00099">
    <property type="entry name" value="THIOLASE_3"/>
    <property type="match status" value="1"/>
</dbReference>
<evidence type="ECO:0000256" key="3">
    <source>
        <dbReference type="ARBA" id="ARBA00022679"/>
    </source>
</evidence>
<dbReference type="EC" id="2.3.1.9" evidence="12"/>
<keyword evidence="7 9" id="KW-0012">Acyltransferase</keyword>
<dbReference type="HOGENOM" id="CLU_031026_0_0_6"/>
<evidence type="ECO:0000256" key="4">
    <source>
        <dbReference type="ARBA" id="ARBA00022832"/>
    </source>
</evidence>
<dbReference type="PANTHER" id="PTHR18919:SF107">
    <property type="entry name" value="ACETYL-COA ACETYLTRANSFERASE, CYTOSOLIC"/>
    <property type="match status" value="1"/>
</dbReference>
<comment type="similarity">
    <text evidence="1 9">Belongs to the thiolase-like superfamily. Thiolase family.</text>
</comment>
<dbReference type="GO" id="GO:0006631">
    <property type="term" value="P:fatty acid metabolic process"/>
    <property type="evidence" value="ECO:0007669"/>
    <property type="project" value="UniProtKB-KW"/>
</dbReference>
<dbReference type="InterPro" id="IPR016039">
    <property type="entry name" value="Thiolase-like"/>
</dbReference>
<dbReference type="InterPro" id="IPR002155">
    <property type="entry name" value="Thiolase"/>
</dbReference>
<evidence type="ECO:0000256" key="2">
    <source>
        <dbReference type="ARBA" id="ARBA00022490"/>
    </source>
</evidence>
<dbReference type="AlphaFoldDB" id="A1SXB8"/>
<sequence length="408" mass="42544">MMSLNFNNLKEGNLMKDVVIVSAKRTAIGSYLGVFNNVSPIDLAVTAVKSALEAANVTPQQVDNLIFGHVFSAGLGQNPARQIAKFAGIPDQATANVVSMVCGSGLKAVMDAVLQIQTGESEIVVAGGTESMSNAVYTLDSHRTGAKTGNSQLTDIVLKDGLIDAFSGFHMGITAENLAKKYQISREEQDAYALQSQQRAETAITSGRFKNEIAAHIISTRGGDTIVDSDEYPRFGIPLKVISKARPAFKKDGTVTAANASGLNDGAAAVVLMSKEKALALGLTPMVTIRAQGAAGVDPDIMGYGPVPATQKALKKAGLTVQDLNLVEANEAFASQCLSVIKGLGLDPAITNVNGGAISLGHPVGASGARILVTLLHELTKRKERYGLATLCIGGGQGVALLVENENR</sequence>
<name>A1SXB8_PSYIN</name>
<dbReference type="InterPro" id="IPR020616">
    <property type="entry name" value="Thiolase_N"/>
</dbReference>
<dbReference type="Gene3D" id="3.40.47.10">
    <property type="match status" value="2"/>
</dbReference>
<accession>A1SXB8</accession>
<evidence type="ECO:0000256" key="8">
    <source>
        <dbReference type="PIRSR" id="PIRSR000429-1"/>
    </source>
</evidence>
<feature type="active site" description="Proton acceptor" evidence="8">
    <location>
        <position position="392"/>
    </location>
</feature>
<evidence type="ECO:0000256" key="5">
    <source>
        <dbReference type="ARBA" id="ARBA00022963"/>
    </source>
</evidence>
<reference evidence="12 13" key="1">
    <citation type="submission" date="2007-01" db="EMBL/GenBank/DDBJ databases">
        <title>Complete sequence of Psychromonas ingrahamii 37.</title>
        <authorList>
            <consortium name="US DOE Joint Genome Institute"/>
            <person name="Copeland A."/>
            <person name="Lucas S."/>
            <person name="Lapidus A."/>
            <person name="Barry K."/>
            <person name="Detter J.C."/>
            <person name="Glavina del Rio T."/>
            <person name="Hammon N."/>
            <person name="Israni S."/>
            <person name="Dalin E."/>
            <person name="Tice H."/>
            <person name="Pitluck S."/>
            <person name="Thompson L.S."/>
            <person name="Brettin T."/>
            <person name="Bruce D."/>
            <person name="Han C."/>
            <person name="Tapia R."/>
            <person name="Schmutz J."/>
            <person name="Larimer F."/>
            <person name="Land M."/>
            <person name="Hauser L."/>
            <person name="Kyrpides N."/>
            <person name="Ivanova N."/>
            <person name="Staley J."/>
            <person name="Richardson P."/>
        </authorList>
    </citation>
    <scope>NUCLEOTIDE SEQUENCE [LARGE SCALE GENOMIC DNA]</scope>
    <source>
        <strain evidence="12 13">37</strain>
    </source>
</reference>
<dbReference type="InterPro" id="IPR020610">
    <property type="entry name" value="Thiolase_AS"/>
</dbReference>
<keyword evidence="5" id="KW-0442">Lipid degradation</keyword>
<evidence type="ECO:0000256" key="1">
    <source>
        <dbReference type="ARBA" id="ARBA00010982"/>
    </source>
</evidence>
<keyword evidence="2" id="KW-0963">Cytoplasm</keyword>
<evidence type="ECO:0000256" key="7">
    <source>
        <dbReference type="ARBA" id="ARBA00023315"/>
    </source>
</evidence>
<gene>
    <name evidence="12" type="ordered locus">Ping_2401</name>
</gene>
<dbReference type="SUPFAM" id="SSF53901">
    <property type="entry name" value="Thiolase-like"/>
    <property type="match status" value="2"/>
</dbReference>
<evidence type="ECO:0000259" key="11">
    <source>
        <dbReference type="Pfam" id="PF02803"/>
    </source>
</evidence>
<dbReference type="CDD" id="cd00751">
    <property type="entry name" value="thiolase"/>
    <property type="match status" value="1"/>
</dbReference>
<evidence type="ECO:0000256" key="6">
    <source>
        <dbReference type="ARBA" id="ARBA00023098"/>
    </source>
</evidence>
<dbReference type="Pfam" id="PF02803">
    <property type="entry name" value="Thiolase_C"/>
    <property type="match status" value="1"/>
</dbReference>
<dbReference type="NCBIfam" id="TIGR01930">
    <property type="entry name" value="AcCoA-C-Actrans"/>
    <property type="match status" value="1"/>
</dbReference>
<evidence type="ECO:0000313" key="12">
    <source>
        <dbReference type="EMBL" id="ABM04133.1"/>
    </source>
</evidence>
<dbReference type="GO" id="GO:0016042">
    <property type="term" value="P:lipid catabolic process"/>
    <property type="evidence" value="ECO:0007669"/>
    <property type="project" value="UniProtKB-KW"/>
</dbReference>
<feature type="active site" description="Acyl-thioester intermediate" evidence="8">
    <location>
        <position position="102"/>
    </location>
</feature>
<dbReference type="InterPro" id="IPR020617">
    <property type="entry name" value="Thiolase_C"/>
</dbReference>
<dbReference type="eggNOG" id="COG0183">
    <property type="taxonomic scope" value="Bacteria"/>
</dbReference>
<keyword evidence="4" id="KW-0276">Fatty acid metabolism</keyword>
<dbReference type="Pfam" id="PF00108">
    <property type="entry name" value="Thiolase_N"/>
    <property type="match status" value="1"/>
</dbReference>
<dbReference type="EMBL" id="CP000510">
    <property type="protein sequence ID" value="ABM04133.1"/>
    <property type="molecule type" value="Genomic_DNA"/>
</dbReference>
<dbReference type="InterPro" id="IPR020613">
    <property type="entry name" value="Thiolase_CS"/>
</dbReference>
<dbReference type="FunFam" id="3.40.47.10:FF:000010">
    <property type="entry name" value="Acetyl-CoA acetyltransferase (Thiolase)"/>
    <property type="match status" value="1"/>
</dbReference>
<dbReference type="PIRSF" id="PIRSF000429">
    <property type="entry name" value="Ac-CoA_Ac_transf"/>
    <property type="match status" value="1"/>
</dbReference>
<organism evidence="12 13">
    <name type="scientific">Psychromonas ingrahamii (strain DSM 17664 / CCUG 51855 / 37)</name>
    <dbReference type="NCBI Taxonomy" id="357804"/>
    <lineage>
        <taxon>Bacteria</taxon>
        <taxon>Pseudomonadati</taxon>
        <taxon>Pseudomonadota</taxon>
        <taxon>Gammaproteobacteria</taxon>
        <taxon>Alteromonadales</taxon>
        <taxon>Psychromonadaceae</taxon>
        <taxon>Psychromonas</taxon>
    </lineage>
</organism>
<dbReference type="PROSITE" id="PS00098">
    <property type="entry name" value="THIOLASE_1"/>
    <property type="match status" value="1"/>
</dbReference>
<feature type="active site" description="Proton acceptor" evidence="8">
    <location>
        <position position="362"/>
    </location>
</feature>
<evidence type="ECO:0000313" key="13">
    <source>
        <dbReference type="Proteomes" id="UP000000639"/>
    </source>
</evidence>
<dbReference type="InterPro" id="IPR020615">
    <property type="entry name" value="Thiolase_acyl_enz_int_AS"/>
</dbReference>
<dbReference type="Proteomes" id="UP000000639">
    <property type="component" value="Chromosome"/>
</dbReference>
<protein>
    <submittedName>
        <fullName evidence="12">Acetyl-CoA acetyltransferase</fullName>
        <ecNumber evidence="12">2.3.1.9</ecNumber>
    </submittedName>
</protein>
<dbReference type="PANTHER" id="PTHR18919">
    <property type="entry name" value="ACETYL-COA C-ACYLTRANSFERASE"/>
    <property type="match status" value="1"/>
</dbReference>
<dbReference type="KEGG" id="pin:Ping_2401"/>
<keyword evidence="3 9" id="KW-0808">Transferase</keyword>
<dbReference type="STRING" id="357804.Ping_2401"/>
<evidence type="ECO:0000256" key="9">
    <source>
        <dbReference type="RuleBase" id="RU003557"/>
    </source>
</evidence>
<dbReference type="GO" id="GO:0003985">
    <property type="term" value="F:acetyl-CoA C-acetyltransferase activity"/>
    <property type="evidence" value="ECO:0007669"/>
    <property type="project" value="UniProtKB-EC"/>
</dbReference>
<proteinExistence type="inferred from homology"/>
<dbReference type="PROSITE" id="PS00737">
    <property type="entry name" value="THIOLASE_2"/>
    <property type="match status" value="1"/>
</dbReference>
<keyword evidence="13" id="KW-1185">Reference proteome</keyword>
<feature type="domain" description="Thiolase N-terminal" evidence="10">
    <location>
        <begin position="18"/>
        <end position="276"/>
    </location>
</feature>
<keyword evidence="6" id="KW-0443">Lipid metabolism</keyword>
<feature type="domain" description="Thiolase C-terminal" evidence="11">
    <location>
        <begin position="284"/>
        <end position="404"/>
    </location>
</feature>
<evidence type="ECO:0000259" key="10">
    <source>
        <dbReference type="Pfam" id="PF00108"/>
    </source>
</evidence>